<dbReference type="EMBL" id="GGEC01080594">
    <property type="protein sequence ID" value="MBX61078.1"/>
    <property type="molecule type" value="Transcribed_RNA"/>
</dbReference>
<accession>A0A2P2Q255</accession>
<protein>
    <submittedName>
        <fullName evidence="1">Uncharacterized protein</fullName>
    </submittedName>
</protein>
<sequence length="10" mass="1171">MGLQFTMTGW</sequence>
<evidence type="ECO:0000313" key="1">
    <source>
        <dbReference type="EMBL" id="MBX61078.1"/>
    </source>
</evidence>
<organism evidence="1">
    <name type="scientific">Rhizophora mucronata</name>
    <name type="common">Asiatic mangrove</name>
    <dbReference type="NCBI Taxonomy" id="61149"/>
    <lineage>
        <taxon>Eukaryota</taxon>
        <taxon>Viridiplantae</taxon>
        <taxon>Streptophyta</taxon>
        <taxon>Embryophyta</taxon>
        <taxon>Tracheophyta</taxon>
        <taxon>Spermatophyta</taxon>
        <taxon>Magnoliopsida</taxon>
        <taxon>eudicotyledons</taxon>
        <taxon>Gunneridae</taxon>
        <taxon>Pentapetalae</taxon>
        <taxon>rosids</taxon>
        <taxon>fabids</taxon>
        <taxon>Malpighiales</taxon>
        <taxon>Rhizophoraceae</taxon>
        <taxon>Rhizophora</taxon>
    </lineage>
</organism>
<proteinExistence type="predicted"/>
<reference evidence="1" key="1">
    <citation type="submission" date="2018-02" db="EMBL/GenBank/DDBJ databases">
        <title>Rhizophora mucronata_Transcriptome.</title>
        <authorList>
            <person name="Meera S.P."/>
            <person name="Sreeshan A."/>
            <person name="Augustine A."/>
        </authorList>
    </citation>
    <scope>NUCLEOTIDE SEQUENCE</scope>
    <source>
        <tissue evidence="1">Leaf</tissue>
    </source>
</reference>
<name>A0A2P2Q255_RHIMU</name>